<evidence type="ECO:0000256" key="3">
    <source>
        <dbReference type="ARBA" id="ARBA00022692"/>
    </source>
</evidence>
<evidence type="ECO:0000256" key="9">
    <source>
        <dbReference type="ARBA" id="ARBA00061532"/>
    </source>
</evidence>
<dbReference type="InterPro" id="IPR004268">
    <property type="entry name" value="MurJ"/>
</dbReference>
<keyword evidence="7 10" id="KW-0472">Membrane</keyword>
<feature type="transmembrane region" description="Helical" evidence="10">
    <location>
        <begin position="45"/>
        <end position="62"/>
    </location>
</feature>
<evidence type="ECO:0000256" key="2">
    <source>
        <dbReference type="ARBA" id="ARBA00022475"/>
    </source>
</evidence>
<sequence length="230" mass="24528">MQALLAVPLQARGHFLLAGFGSLLFNLPAVLYLASAGPLADEIRLAQSFGLGSLLMAAVLLPGAWEEGWRPWLRGSLVDCALLWRLLGPLLASGAASQVLGWLERLAASLLGEGTITQVNLARKLINLPLVALMSLNQVLLGNMSGLDGSGRLNLLRNGLAVCFALTLPAMIGLIGAAPALVELLLPRGLGPGPCRRCWPAMRRAGVRRLERIAGALFLCRRRYPHPARP</sequence>
<feature type="transmembrane region" description="Helical" evidence="10">
    <location>
        <begin position="159"/>
        <end position="186"/>
    </location>
</feature>
<dbReference type="AlphaFoldDB" id="A0A3S4HKC4"/>
<dbReference type="GO" id="GO:0009252">
    <property type="term" value="P:peptidoglycan biosynthetic process"/>
    <property type="evidence" value="ECO:0007669"/>
    <property type="project" value="UniProtKB-KW"/>
</dbReference>
<evidence type="ECO:0000256" key="7">
    <source>
        <dbReference type="ARBA" id="ARBA00023136"/>
    </source>
</evidence>
<dbReference type="PANTHER" id="PTHR43486:SF1">
    <property type="entry name" value="LIPID II FLIPPASE MURJ-RELATED"/>
    <property type="match status" value="1"/>
</dbReference>
<evidence type="ECO:0000256" key="6">
    <source>
        <dbReference type="ARBA" id="ARBA00022989"/>
    </source>
</evidence>
<accession>A0A3S4HKC4</accession>
<proteinExistence type="inferred from homology"/>
<protein>
    <submittedName>
        <fullName evidence="11">Integral membrane protein MviN</fullName>
    </submittedName>
</protein>
<reference evidence="11 12" key="1">
    <citation type="submission" date="2018-12" db="EMBL/GenBank/DDBJ databases">
        <authorList>
            <consortium name="Pathogen Informatics"/>
        </authorList>
    </citation>
    <scope>NUCLEOTIDE SEQUENCE [LARGE SCALE GENOMIC DNA]</scope>
    <source>
        <strain evidence="11 12">NCTC9695</strain>
    </source>
</reference>
<name>A0A3S4HKC4_CHRVL</name>
<comment type="similarity">
    <text evidence="9">Belongs to the MurJ/MviN family.</text>
</comment>
<evidence type="ECO:0000313" key="12">
    <source>
        <dbReference type="Proteomes" id="UP000275777"/>
    </source>
</evidence>
<comment type="subcellular location">
    <subcellularLocation>
        <location evidence="1">Cell membrane</location>
        <topology evidence="1">Multi-pass membrane protein</topology>
    </subcellularLocation>
</comment>
<gene>
    <name evidence="11" type="ORF">NCTC9695_04620</name>
</gene>
<evidence type="ECO:0000256" key="5">
    <source>
        <dbReference type="ARBA" id="ARBA00022984"/>
    </source>
</evidence>
<feature type="transmembrane region" description="Helical" evidence="10">
    <location>
        <begin position="82"/>
        <end position="104"/>
    </location>
</feature>
<evidence type="ECO:0000256" key="10">
    <source>
        <dbReference type="SAM" id="Phobius"/>
    </source>
</evidence>
<dbReference type="GO" id="GO:0005886">
    <property type="term" value="C:plasma membrane"/>
    <property type="evidence" value="ECO:0007669"/>
    <property type="project" value="UniProtKB-SubCell"/>
</dbReference>
<evidence type="ECO:0000256" key="1">
    <source>
        <dbReference type="ARBA" id="ARBA00004651"/>
    </source>
</evidence>
<keyword evidence="6 10" id="KW-1133">Transmembrane helix</keyword>
<evidence type="ECO:0000256" key="4">
    <source>
        <dbReference type="ARBA" id="ARBA00022960"/>
    </source>
</evidence>
<feature type="transmembrane region" description="Helical" evidence="10">
    <location>
        <begin position="15"/>
        <end position="33"/>
    </location>
</feature>
<dbReference type="EMBL" id="LR134182">
    <property type="protein sequence ID" value="VEB44145.1"/>
    <property type="molecule type" value="Genomic_DNA"/>
</dbReference>
<dbReference type="Pfam" id="PF03023">
    <property type="entry name" value="MurJ"/>
    <property type="match status" value="1"/>
</dbReference>
<keyword evidence="3 10" id="KW-0812">Transmembrane</keyword>
<comment type="function">
    <text evidence="8">Involved in peptidoglycan biosynthesis. Transports lipid-linked peptidoglycan precursors from the inner to the outer leaflet of the cytoplasmic membrane.</text>
</comment>
<keyword evidence="4" id="KW-0133">Cell shape</keyword>
<evidence type="ECO:0000256" key="8">
    <source>
        <dbReference type="ARBA" id="ARBA00060041"/>
    </source>
</evidence>
<organism evidence="11 12">
    <name type="scientific">Chromobacterium violaceum</name>
    <dbReference type="NCBI Taxonomy" id="536"/>
    <lineage>
        <taxon>Bacteria</taxon>
        <taxon>Pseudomonadati</taxon>
        <taxon>Pseudomonadota</taxon>
        <taxon>Betaproteobacteria</taxon>
        <taxon>Neisseriales</taxon>
        <taxon>Chromobacteriaceae</taxon>
        <taxon>Chromobacterium</taxon>
    </lineage>
</organism>
<dbReference type="Proteomes" id="UP000275777">
    <property type="component" value="Chromosome"/>
</dbReference>
<dbReference type="GO" id="GO:0008360">
    <property type="term" value="P:regulation of cell shape"/>
    <property type="evidence" value="ECO:0007669"/>
    <property type="project" value="UniProtKB-KW"/>
</dbReference>
<keyword evidence="2" id="KW-1003">Cell membrane</keyword>
<keyword evidence="5" id="KW-0573">Peptidoglycan synthesis</keyword>
<evidence type="ECO:0000313" key="11">
    <source>
        <dbReference type="EMBL" id="VEB44145.1"/>
    </source>
</evidence>
<dbReference type="PANTHER" id="PTHR43486">
    <property type="entry name" value="LIPID II FLIPPASE MURJ-RELATED"/>
    <property type="match status" value="1"/>
</dbReference>